<keyword evidence="3" id="KW-1185">Reference proteome</keyword>
<organism evidence="2 3">
    <name type="scientific">Elizabethkingia meningoseptica</name>
    <name type="common">Chryseobacterium meningosepticum</name>
    <dbReference type="NCBI Taxonomy" id="238"/>
    <lineage>
        <taxon>Bacteria</taxon>
        <taxon>Pseudomonadati</taxon>
        <taxon>Bacteroidota</taxon>
        <taxon>Flavobacteriia</taxon>
        <taxon>Flavobacteriales</taxon>
        <taxon>Weeksellaceae</taxon>
        <taxon>Elizabethkingia</taxon>
    </lineage>
</organism>
<evidence type="ECO:0000313" key="3">
    <source>
        <dbReference type="Proteomes" id="UP000188947"/>
    </source>
</evidence>
<evidence type="ECO:0000313" key="2">
    <source>
        <dbReference type="EMBL" id="OOH97982.1"/>
    </source>
</evidence>
<dbReference type="AlphaFoldDB" id="A0A1V3U4L4"/>
<comment type="caution">
    <text evidence="2">The sequence shown here is derived from an EMBL/GenBank/DDBJ whole genome shotgun (WGS) entry which is preliminary data.</text>
</comment>
<dbReference type="eggNOG" id="ENOG503007C">
    <property type="taxonomic scope" value="Bacteria"/>
</dbReference>
<dbReference type="Proteomes" id="UP000188947">
    <property type="component" value="Unassembled WGS sequence"/>
</dbReference>
<gene>
    <name evidence="2" type="ORF">BMF97_01555</name>
</gene>
<proteinExistence type="predicted"/>
<dbReference type="STRING" id="238.BBD35_02555"/>
<dbReference type="EMBL" id="MPOG01000001">
    <property type="protein sequence ID" value="OOH97982.1"/>
    <property type="molecule type" value="Genomic_DNA"/>
</dbReference>
<feature type="chain" id="PRO_5010744195" evidence="1">
    <location>
        <begin position="25"/>
        <end position="233"/>
    </location>
</feature>
<reference evidence="2 3" key="1">
    <citation type="submission" date="2016-11" db="EMBL/GenBank/DDBJ databases">
        <title>Genome sequence and comparative genomic analysis of clinical strain Elizabethkingia meningoseptica 61421 PRCM.</title>
        <authorList>
            <person name="Wang M."/>
            <person name="Hu S."/>
            <person name="Cao L."/>
            <person name="Jiang T."/>
            <person name="Zhou Y."/>
            <person name="Ming D."/>
        </authorList>
    </citation>
    <scope>NUCLEOTIDE SEQUENCE [LARGE SCALE GENOMIC DNA]</scope>
    <source>
        <strain evidence="2 3">61421 PRCM</strain>
    </source>
</reference>
<name>A0A1V3U4L4_ELIME</name>
<dbReference type="RefSeq" id="WP_069215457.1">
    <property type="nucleotide sequence ID" value="NZ_JACLFZ010000003.1"/>
</dbReference>
<sequence length="233" mass="26538">MRYKDMKTKKLIFTFIMMSGIAYSQVVGGASDAFIRDFANNWGNNVVKSVSIDALKKETKGSPYFDENFYDAKLNGGIAVPQKLRYDAYTDQMEFLQEGKTFEVNKFEGLEIEFPKINKKYIVVKYESDGKETEGYMVVNYKGDKYSLLTREKIDLKEAQGMNNGLVNNSGASFAKRKDTFYIANEKGVKLVKSTNDLKSIAEGNPKATEYLEINKVNVKNINMLIDFVKYLN</sequence>
<dbReference type="OrthoDB" id="978006at2"/>
<protein>
    <submittedName>
        <fullName evidence="2">Uncharacterized protein</fullName>
    </submittedName>
</protein>
<accession>A0A1V3U4L4</accession>
<feature type="signal peptide" evidence="1">
    <location>
        <begin position="1"/>
        <end position="24"/>
    </location>
</feature>
<evidence type="ECO:0000256" key="1">
    <source>
        <dbReference type="SAM" id="SignalP"/>
    </source>
</evidence>
<keyword evidence="1" id="KW-0732">Signal</keyword>